<comment type="caution">
    <text evidence="2">The sequence shown here is derived from an EMBL/GenBank/DDBJ whole genome shotgun (WGS) entry which is preliminary data.</text>
</comment>
<reference evidence="2 3" key="2">
    <citation type="journal article" date="2019" name="G3 (Bethesda)">
        <title>Hybrid Assembly of the Genome of the Entomopathogenic Nematode Steinernema carpocapsae Identifies the X-Chromosome.</title>
        <authorList>
            <person name="Serra L."/>
            <person name="Macchietto M."/>
            <person name="Macias-Munoz A."/>
            <person name="McGill C.J."/>
            <person name="Rodriguez I.M."/>
            <person name="Rodriguez B."/>
            <person name="Murad R."/>
            <person name="Mortazavi A."/>
        </authorList>
    </citation>
    <scope>NUCLEOTIDE SEQUENCE [LARGE SCALE GENOMIC DNA]</scope>
    <source>
        <strain evidence="2 3">ALL</strain>
    </source>
</reference>
<accession>A0A4U5MUV8</accession>
<feature type="transmembrane region" description="Helical" evidence="1">
    <location>
        <begin position="12"/>
        <end position="32"/>
    </location>
</feature>
<evidence type="ECO:0000256" key="1">
    <source>
        <dbReference type="SAM" id="Phobius"/>
    </source>
</evidence>
<evidence type="ECO:0000313" key="3">
    <source>
        <dbReference type="Proteomes" id="UP000298663"/>
    </source>
</evidence>
<dbReference type="AlphaFoldDB" id="A0A4U5MUV8"/>
<keyword evidence="1" id="KW-0812">Transmembrane</keyword>
<evidence type="ECO:0000313" key="2">
    <source>
        <dbReference type="EMBL" id="TKR73617.1"/>
    </source>
</evidence>
<gene>
    <name evidence="2" type="ORF">L596_020910</name>
</gene>
<reference evidence="2 3" key="1">
    <citation type="journal article" date="2015" name="Genome Biol.">
        <title>Comparative genomics of Steinernema reveals deeply conserved gene regulatory networks.</title>
        <authorList>
            <person name="Dillman A.R."/>
            <person name="Macchietto M."/>
            <person name="Porter C.F."/>
            <person name="Rogers A."/>
            <person name="Williams B."/>
            <person name="Antoshechkin I."/>
            <person name="Lee M.M."/>
            <person name="Goodwin Z."/>
            <person name="Lu X."/>
            <person name="Lewis E.E."/>
            <person name="Goodrich-Blair H."/>
            <person name="Stock S.P."/>
            <person name="Adams B.J."/>
            <person name="Sternberg P.W."/>
            <person name="Mortazavi A."/>
        </authorList>
    </citation>
    <scope>NUCLEOTIDE SEQUENCE [LARGE SCALE GENOMIC DNA]</scope>
    <source>
        <strain evidence="2 3">ALL</strain>
    </source>
</reference>
<feature type="transmembrane region" description="Helical" evidence="1">
    <location>
        <begin position="44"/>
        <end position="69"/>
    </location>
</feature>
<keyword evidence="1" id="KW-0472">Membrane</keyword>
<keyword evidence="3" id="KW-1185">Reference proteome</keyword>
<proteinExistence type="predicted"/>
<sequence>MATNLSPVVGFSYIGIAIFFTPFYIRLIYIFIFNKKYRSLQCYVIMIHMGIAQMLFSINYFAGGLFYAFDFDSFGMLNVFIITVAQIIKGSYMPTLNLELPYSILLHTIGGSVYEFIILCTLCLYVLIVIRILYVKAKNKVLKDFKKEAKVLVYAGIRFVCDSVLSVSYHYIALPEVPETNFMLGILYGLNNLALPPLLYLMLHSGDIVGPHINLSNNCDEPLDNHDDG</sequence>
<protein>
    <recommendedName>
        <fullName evidence="4">Serpentine receptor class gamma</fullName>
    </recommendedName>
</protein>
<dbReference type="Proteomes" id="UP000298663">
    <property type="component" value="Unassembled WGS sequence"/>
</dbReference>
<evidence type="ECO:0008006" key="4">
    <source>
        <dbReference type="Google" id="ProtNLM"/>
    </source>
</evidence>
<name>A0A4U5MUV8_STECR</name>
<keyword evidence="1" id="KW-1133">Transmembrane helix</keyword>
<dbReference type="EMBL" id="AZBU02000006">
    <property type="protein sequence ID" value="TKR73617.1"/>
    <property type="molecule type" value="Genomic_DNA"/>
</dbReference>
<feature type="transmembrane region" description="Helical" evidence="1">
    <location>
        <begin position="104"/>
        <end position="130"/>
    </location>
</feature>
<organism evidence="2 3">
    <name type="scientific">Steinernema carpocapsae</name>
    <name type="common">Entomopathogenic nematode</name>
    <dbReference type="NCBI Taxonomy" id="34508"/>
    <lineage>
        <taxon>Eukaryota</taxon>
        <taxon>Metazoa</taxon>
        <taxon>Ecdysozoa</taxon>
        <taxon>Nematoda</taxon>
        <taxon>Chromadorea</taxon>
        <taxon>Rhabditida</taxon>
        <taxon>Tylenchina</taxon>
        <taxon>Panagrolaimomorpha</taxon>
        <taxon>Strongyloidoidea</taxon>
        <taxon>Steinernematidae</taxon>
        <taxon>Steinernema</taxon>
    </lineage>
</organism>